<dbReference type="InterPro" id="IPR029069">
    <property type="entry name" value="HotDog_dom_sf"/>
</dbReference>
<dbReference type="RefSeq" id="WP_168773174.1">
    <property type="nucleotide sequence ID" value="NZ_JAABNR010000002.1"/>
</dbReference>
<dbReference type="SUPFAM" id="SSF54637">
    <property type="entry name" value="Thioesterase/thiol ester dehydrase-isomerase"/>
    <property type="match status" value="1"/>
</dbReference>
<sequence>MTYRRQIRVEFNHCDPAGIVFYPRYFEMTNSLCENFFRDELGLPYEAMMAENTGVPTVRLEAEFKAPSRLGELLTWVLVVERIGGSSVTFRAEVPGRLTIRLTLVYAPNLKPAPWTAPLRAALAAHLETPDAT</sequence>
<dbReference type="Proteomes" id="UP001193501">
    <property type="component" value="Unassembled WGS sequence"/>
</dbReference>
<dbReference type="InterPro" id="IPR006683">
    <property type="entry name" value="Thioestr_dom"/>
</dbReference>
<evidence type="ECO:0000259" key="1">
    <source>
        <dbReference type="Pfam" id="PF03061"/>
    </source>
</evidence>
<keyword evidence="3" id="KW-1185">Reference proteome</keyword>
<protein>
    <submittedName>
        <fullName evidence="2">Acyl-CoA thioesterase</fullName>
    </submittedName>
</protein>
<comment type="caution">
    <text evidence="2">The sequence shown here is derived from an EMBL/GenBank/DDBJ whole genome shotgun (WGS) entry which is preliminary data.</text>
</comment>
<gene>
    <name evidence="2" type="ORF">GV832_02100</name>
</gene>
<dbReference type="EMBL" id="JAABNR010000002">
    <property type="protein sequence ID" value="NBZ86358.1"/>
    <property type="molecule type" value="Genomic_DNA"/>
</dbReference>
<dbReference type="Gene3D" id="3.10.129.10">
    <property type="entry name" value="Hotdog Thioesterase"/>
    <property type="match status" value="1"/>
</dbReference>
<dbReference type="Pfam" id="PF03061">
    <property type="entry name" value="4HBT"/>
    <property type="match status" value="1"/>
</dbReference>
<name>A0AAE5BUQ0_9RHOB</name>
<organism evidence="2 3">
    <name type="scientific">Stagnihabitans tardus</name>
    <dbReference type="NCBI Taxonomy" id="2699202"/>
    <lineage>
        <taxon>Bacteria</taxon>
        <taxon>Pseudomonadati</taxon>
        <taxon>Pseudomonadota</taxon>
        <taxon>Alphaproteobacteria</taxon>
        <taxon>Rhodobacterales</taxon>
        <taxon>Paracoccaceae</taxon>
        <taxon>Stagnihabitans</taxon>
    </lineage>
</organism>
<feature type="domain" description="Thioesterase" evidence="1">
    <location>
        <begin position="18"/>
        <end position="94"/>
    </location>
</feature>
<proteinExistence type="predicted"/>
<dbReference type="CDD" id="cd00586">
    <property type="entry name" value="4HBT"/>
    <property type="match status" value="1"/>
</dbReference>
<reference evidence="2" key="1">
    <citation type="submission" date="2020-01" db="EMBL/GenBank/DDBJ databases">
        <authorList>
            <person name="Chen W.-M."/>
        </authorList>
    </citation>
    <scope>NUCLEOTIDE SEQUENCE</scope>
    <source>
        <strain evidence="2">CYK-10</strain>
    </source>
</reference>
<dbReference type="AlphaFoldDB" id="A0AAE5BUQ0"/>
<dbReference type="GO" id="GO:0016790">
    <property type="term" value="F:thiolester hydrolase activity"/>
    <property type="evidence" value="ECO:0007669"/>
    <property type="project" value="UniProtKB-ARBA"/>
</dbReference>
<evidence type="ECO:0000313" key="2">
    <source>
        <dbReference type="EMBL" id="NBZ86358.1"/>
    </source>
</evidence>
<evidence type="ECO:0000313" key="3">
    <source>
        <dbReference type="Proteomes" id="UP001193501"/>
    </source>
</evidence>
<accession>A0AAE5BUQ0</accession>